<dbReference type="EMBL" id="CP111013">
    <property type="protein sequence ID" value="WAQ97049.1"/>
    <property type="molecule type" value="Genomic_DNA"/>
</dbReference>
<keyword evidence="2" id="KW-1185">Reference proteome</keyword>
<protein>
    <submittedName>
        <fullName evidence="1">Uncharacterized protein</fullName>
    </submittedName>
</protein>
<sequence length="109" mass="12269">MNLFYIVREVLTDKNIVRSLLLKHTSSIYIQIKKGFGNDQKINLLKAVQCGVVIKGDRHEKLKIGKSLKSNLIQSEIQAALPARRTPTETVTSSESLPVKTRYAFVKSN</sequence>
<accession>A0ABY7DH88</accession>
<dbReference type="Proteomes" id="UP001164746">
    <property type="component" value="Chromosome 2"/>
</dbReference>
<gene>
    <name evidence="1" type="ORF">MAR_029739</name>
</gene>
<evidence type="ECO:0000313" key="2">
    <source>
        <dbReference type="Proteomes" id="UP001164746"/>
    </source>
</evidence>
<organism evidence="1 2">
    <name type="scientific">Mya arenaria</name>
    <name type="common">Soft-shell clam</name>
    <dbReference type="NCBI Taxonomy" id="6604"/>
    <lineage>
        <taxon>Eukaryota</taxon>
        <taxon>Metazoa</taxon>
        <taxon>Spiralia</taxon>
        <taxon>Lophotrochozoa</taxon>
        <taxon>Mollusca</taxon>
        <taxon>Bivalvia</taxon>
        <taxon>Autobranchia</taxon>
        <taxon>Heteroconchia</taxon>
        <taxon>Euheterodonta</taxon>
        <taxon>Imparidentia</taxon>
        <taxon>Neoheterodontei</taxon>
        <taxon>Myida</taxon>
        <taxon>Myoidea</taxon>
        <taxon>Myidae</taxon>
        <taxon>Mya</taxon>
    </lineage>
</organism>
<proteinExistence type="predicted"/>
<evidence type="ECO:0000313" key="1">
    <source>
        <dbReference type="EMBL" id="WAQ97049.1"/>
    </source>
</evidence>
<reference evidence="1" key="1">
    <citation type="submission" date="2022-11" db="EMBL/GenBank/DDBJ databases">
        <title>Centuries of genome instability and evolution in soft-shell clam transmissible cancer (bioRxiv).</title>
        <authorList>
            <person name="Hart S.F.M."/>
            <person name="Yonemitsu M.A."/>
            <person name="Giersch R.M."/>
            <person name="Beal B.F."/>
            <person name="Arriagada G."/>
            <person name="Davis B.W."/>
            <person name="Ostrander E.A."/>
            <person name="Goff S.P."/>
            <person name="Metzger M.J."/>
        </authorList>
    </citation>
    <scope>NUCLEOTIDE SEQUENCE</scope>
    <source>
        <strain evidence="1">MELC-2E11</strain>
        <tissue evidence="1">Siphon/mantle</tissue>
    </source>
</reference>
<name>A0ABY7DH88_MYAAR</name>
<feature type="non-terminal residue" evidence="1">
    <location>
        <position position="1"/>
    </location>
</feature>